<evidence type="ECO:0000313" key="1">
    <source>
        <dbReference type="EMBL" id="KIK59529.1"/>
    </source>
</evidence>
<dbReference type="OrthoDB" id="3041043at2759"/>
<protein>
    <submittedName>
        <fullName evidence="1">Uncharacterized protein</fullName>
    </submittedName>
</protein>
<keyword evidence="2" id="KW-1185">Reference proteome</keyword>
<dbReference type="HOGENOM" id="CLU_569922_0_0_1"/>
<sequence length="479" mass="54126">MPVSIFGEQFLADLYPNGVPATELASLHYEDVQKYKTTGPIAEDAVHHYRAGLPKIVRLLDRFLGHQLIVGQFQKLQDSTGFLISGSVALQYFTEDYYTTDLNLFCYIDGCSRVAGWLSDIGYQFTARQNQSEDFNNEFNSVRQKSATENPSVIFKDYLSLEIVAVWNFEWKSQLIQLVAVRASPLAAVLSFHSSCVMNFLSHQVAYCLFPETTLNEKKNLILNMHGSQTALAVAKYAHRGFELFTHASKRQVVDPKSDLSIFRFHSTDDARCRKEEIKWICPSKPAPDFLRGNSWQLRYEGTAACLEYDCIPVQDAKRKYIVSPLHVSYVRRGLMDFTASIQDGTITGDAAMTLILRGAVRRSTAENLGTKEFLMTSTLSKLYNLMMVMYGVFHSIKKVRMARFGSESASNNTVEPKIFCVNHRFSGTVIAIWVLFNVSKWNNGMLTAAVREHGIGEKMIDLEKSGVHIQLHTEDITP</sequence>
<proteinExistence type="predicted"/>
<dbReference type="AlphaFoldDB" id="A0A0D0CAR3"/>
<reference evidence="1 2" key="1">
    <citation type="submission" date="2014-04" db="EMBL/GenBank/DDBJ databases">
        <title>Evolutionary Origins and Diversification of the Mycorrhizal Mutualists.</title>
        <authorList>
            <consortium name="DOE Joint Genome Institute"/>
            <consortium name="Mycorrhizal Genomics Consortium"/>
            <person name="Kohler A."/>
            <person name="Kuo A."/>
            <person name="Nagy L.G."/>
            <person name="Floudas D."/>
            <person name="Copeland A."/>
            <person name="Barry K.W."/>
            <person name="Cichocki N."/>
            <person name="Veneault-Fourrey C."/>
            <person name="LaButti K."/>
            <person name="Lindquist E.A."/>
            <person name="Lipzen A."/>
            <person name="Lundell T."/>
            <person name="Morin E."/>
            <person name="Murat C."/>
            <person name="Riley R."/>
            <person name="Ohm R."/>
            <person name="Sun H."/>
            <person name="Tunlid A."/>
            <person name="Henrissat B."/>
            <person name="Grigoriev I.V."/>
            <person name="Hibbett D.S."/>
            <person name="Martin F."/>
        </authorList>
    </citation>
    <scope>NUCLEOTIDE SEQUENCE [LARGE SCALE GENOMIC DNA]</scope>
    <source>
        <strain evidence="1 2">FD-317 M1</strain>
    </source>
</reference>
<gene>
    <name evidence="1" type="ORF">GYMLUDRAFT_60086</name>
</gene>
<dbReference type="Proteomes" id="UP000053593">
    <property type="component" value="Unassembled WGS sequence"/>
</dbReference>
<organism evidence="1 2">
    <name type="scientific">Collybiopsis luxurians FD-317 M1</name>
    <dbReference type="NCBI Taxonomy" id="944289"/>
    <lineage>
        <taxon>Eukaryota</taxon>
        <taxon>Fungi</taxon>
        <taxon>Dikarya</taxon>
        <taxon>Basidiomycota</taxon>
        <taxon>Agaricomycotina</taxon>
        <taxon>Agaricomycetes</taxon>
        <taxon>Agaricomycetidae</taxon>
        <taxon>Agaricales</taxon>
        <taxon>Marasmiineae</taxon>
        <taxon>Omphalotaceae</taxon>
        <taxon>Collybiopsis</taxon>
        <taxon>Collybiopsis luxurians</taxon>
    </lineage>
</organism>
<name>A0A0D0CAR3_9AGAR</name>
<dbReference type="EMBL" id="KN834779">
    <property type="protein sequence ID" value="KIK59529.1"/>
    <property type="molecule type" value="Genomic_DNA"/>
</dbReference>
<accession>A0A0D0CAR3</accession>
<evidence type="ECO:0000313" key="2">
    <source>
        <dbReference type="Proteomes" id="UP000053593"/>
    </source>
</evidence>